<dbReference type="Pfam" id="PF00072">
    <property type="entry name" value="Response_reg"/>
    <property type="match status" value="1"/>
</dbReference>
<dbReference type="AlphaFoldDB" id="X1VNY9"/>
<dbReference type="InterPro" id="IPR001789">
    <property type="entry name" value="Sig_transdc_resp-reg_receiver"/>
</dbReference>
<comment type="caution">
    <text evidence="2">The sequence shown here is derived from an EMBL/GenBank/DDBJ whole genome shotgun (WGS) entry which is preliminary data.</text>
</comment>
<evidence type="ECO:0000313" key="2">
    <source>
        <dbReference type="EMBL" id="GAJ18101.1"/>
    </source>
</evidence>
<dbReference type="SUPFAM" id="SSF52172">
    <property type="entry name" value="CheY-like"/>
    <property type="match status" value="1"/>
</dbReference>
<dbReference type="GO" id="GO:0000160">
    <property type="term" value="P:phosphorelay signal transduction system"/>
    <property type="evidence" value="ECO:0007669"/>
    <property type="project" value="InterPro"/>
</dbReference>
<dbReference type="InterPro" id="IPR011006">
    <property type="entry name" value="CheY-like_superfamily"/>
</dbReference>
<feature type="domain" description="Response regulatory" evidence="1">
    <location>
        <begin position="7"/>
        <end position="62"/>
    </location>
</feature>
<protein>
    <recommendedName>
        <fullName evidence="1">Response regulatory domain-containing protein</fullName>
    </recommendedName>
</protein>
<name>X1VNY9_9ZZZZ</name>
<reference evidence="2" key="1">
    <citation type="journal article" date="2014" name="Front. Microbiol.">
        <title>High frequency of phylogenetically diverse reductive dehalogenase-homologous genes in deep subseafloor sedimentary metagenomes.</title>
        <authorList>
            <person name="Kawai M."/>
            <person name="Futagami T."/>
            <person name="Toyoda A."/>
            <person name="Takaki Y."/>
            <person name="Nishi S."/>
            <person name="Hori S."/>
            <person name="Arai W."/>
            <person name="Tsubouchi T."/>
            <person name="Morono Y."/>
            <person name="Uchiyama I."/>
            <person name="Ito T."/>
            <person name="Fujiyama A."/>
            <person name="Inagaki F."/>
            <person name="Takami H."/>
        </authorList>
    </citation>
    <scope>NUCLEOTIDE SEQUENCE</scope>
    <source>
        <strain evidence="2">Expedition CK06-06</strain>
    </source>
</reference>
<dbReference type="PROSITE" id="PS50110">
    <property type="entry name" value="RESPONSE_REGULATORY"/>
    <property type="match status" value="1"/>
</dbReference>
<dbReference type="Gene3D" id="3.40.50.2300">
    <property type="match status" value="1"/>
</dbReference>
<sequence>MRGIMDHILVIDNKYDICNFLHEALGPVGYEVKGAHDSEEGIELFNNGYNFNLVITDINMPR</sequence>
<evidence type="ECO:0000259" key="1">
    <source>
        <dbReference type="PROSITE" id="PS50110"/>
    </source>
</evidence>
<accession>X1VNY9</accession>
<gene>
    <name evidence="2" type="ORF">S12H4_56592</name>
</gene>
<feature type="non-terminal residue" evidence="2">
    <location>
        <position position="62"/>
    </location>
</feature>
<proteinExistence type="predicted"/>
<dbReference type="EMBL" id="BARW01036465">
    <property type="protein sequence ID" value="GAJ18101.1"/>
    <property type="molecule type" value="Genomic_DNA"/>
</dbReference>
<organism evidence="2">
    <name type="scientific">marine sediment metagenome</name>
    <dbReference type="NCBI Taxonomy" id="412755"/>
    <lineage>
        <taxon>unclassified sequences</taxon>
        <taxon>metagenomes</taxon>
        <taxon>ecological metagenomes</taxon>
    </lineage>
</organism>